<dbReference type="Pfam" id="PF04972">
    <property type="entry name" value="BON"/>
    <property type="match status" value="1"/>
</dbReference>
<feature type="transmembrane region" description="Helical" evidence="1">
    <location>
        <begin position="7"/>
        <end position="26"/>
    </location>
</feature>
<evidence type="ECO:0000313" key="3">
    <source>
        <dbReference type="EMBL" id="NTS30106.1"/>
    </source>
</evidence>
<keyword evidence="4" id="KW-1185">Reference proteome</keyword>
<keyword evidence="1" id="KW-0812">Transmembrane</keyword>
<keyword evidence="1" id="KW-1133">Transmembrane helix</keyword>
<dbReference type="AlphaFoldDB" id="A0A849VLC8"/>
<dbReference type="RefSeq" id="WP_027229876.1">
    <property type="nucleotide sequence ID" value="NZ_CP088292.1"/>
</dbReference>
<accession>A0A849VLC8</accession>
<proteinExistence type="predicted"/>
<sequence>MRTIRSWFWPGVITVALLTVLAGWFLTDPIDQQLTDAANAALSADNSWASADIDGRDLTLKGVAPSEEALAAALGIAASTPGVRTIDNQATLLPLAEPFSFVITKSDDGILLSGNVPFGDSRARILASAENAMPGIEILDELAVARGAPEGFLDLVDFALSQAAQLTNGEVEISGKTYSISGTAANAADYDAINAALRAPIPGNGKPGEIKLEAAVNTSGG</sequence>
<comment type="caution">
    <text evidence="3">The sequence shown here is derived from an EMBL/GenBank/DDBJ whole genome shotgun (WGS) entry which is preliminary data.</text>
</comment>
<feature type="domain" description="BON" evidence="2">
    <location>
        <begin position="26"/>
        <end position="94"/>
    </location>
</feature>
<evidence type="ECO:0000259" key="2">
    <source>
        <dbReference type="PROSITE" id="PS50914"/>
    </source>
</evidence>
<dbReference type="PROSITE" id="PS50914">
    <property type="entry name" value="BON"/>
    <property type="match status" value="1"/>
</dbReference>
<evidence type="ECO:0000313" key="4">
    <source>
        <dbReference type="Proteomes" id="UP000550508"/>
    </source>
</evidence>
<keyword evidence="1" id="KW-0472">Membrane</keyword>
<dbReference type="InterPro" id="IPR007055">
    <property type="entry name" value="BON_dom"/>
</dbReference>
<evidence type="ECO:0000256" key="1">
    <source>
        <dbReference type="SAM" id="Phobius"/>
    </source>
</evidence>
<organism evidence="3 4">
    <name type="scientific">Phyllobacterium pellucidum</name>
    <dbReference type="NCBI Taxonomy" id="2740464"/>
    <lineage>
        <taxon>Bacteria</taxon>
        <taxon>Pseudomonadati</taxon>
        <taxon>Pseudomonadota</taxon>
        <taxon>Alphaproteobacteria</taxon>
        <taxon>Hyphomicrobiales</taxon>
        <taxon>Phyllobacteriaceae</taxon>
        <taxon>Phyllobacterium</taxon>
    </lineage>
</organism>
<reference evidence="3 4" key="1">
    <citation type="submission" date="2020-05" db="EMBL/GenBank/DDBJ databases">
        <authorList>
            <person name="Kim M.K."/>
        </authorList>
    </citation>
    <scope>NUCLEOTIDE SEQUENCE [LARGE SCALE GENOMIC DNA]</scope>
    <source>
        <strain evidence="3 4">BT25</strain>
    </source>
</reference>
<protein>
    <submittedName>
        <fullName evidence="3">BON domain-containing protein</fullName>
    </submittedName>
</protein>
<dbReference type="EMBL" id="JABUMX010000001">
    <property type="protein sequence ID" value="NTS30106.1"/>
    <property type="molecule type" value="Genomic_DNA"/>
</dbReference>
<name>A0A849VLC8_9HYPH</name>
<gene>
    <name evidence="3" type="ORF">HQ945_02465</name>
</gene>
<dbReference type="Proteomes" id="UP000550508">
    <property type="component" value="Unassembled WGS sequence"/>
</dbReference>
<dbReference type="Gene3D" id="3.40.1520.20">
    <property type="match status" value="1"/>
</dbReference>